<name>A0A9Q1HQ56_CONCO</name>
<feature type="coiled-coil region" evidence="1">
    <location>
        <begin position="7"/>
        <end position="48"/>
    </location>
</feature>
<keyword evidence="1" id="KW-0175">Coiled coil</keyword>
<keyword evidence="3" id="KW-1185">Reference proteome</keyword>
<comment type="caution">
    <text evidence="2">The sequence shown here is derived from an EMBL/GenBank/DDBJ whole genome shotgun (WGS) entry which is preliminary data.</text>
</comment>
<proteinExistence type="predicted"/>
<evidence type="ECO:0000256" key="1">
    <source>
        <dbReference type="SAM" id="Coils"/>
    </source>
</evidence>
<evidence type="ECO:0000313" key="3">
    <source>
        <dbReference type="Proteomes" id="UP001152803"/>
    </source>
</evidence>
<sequence>MLMNLSRELVEDNLQDLTQRIKQLEKDNAHLKERAEDAENRSRASNLRFISVPEKSEDVLGGVIGLVHLYINFPYTSAEERNYNMRHSQARAVVERTIGLFKAPDADGHADPEPNPYPQAFEPIAAAVRQRVAVMRRL</sequence>
<reference evidence="2" key="1">
    <citation type="journal article" date="2023" name="Science">
        <title>Genome structures resolve the early diversification of teleost fishes.</title>
        <authorList>
            <person name="Parey E."/>
            <person name="Louis A."/>
            <person name="Montfort J."/>
            <person name="Bouchez O."/>
            <person name="Roques C."/>
            <person name="Iampietro C."/>
            <person name="Lluch J."/>
            <person name="Castinel A."/>
            <person name="Donnadieu C."/>
            <person name="Desvignes T."/>
            <person name="Floi Bucao C."/>
            <person name="Jouanno E."/>
            <person name="Wen M."/>
            <person name="Mejri S."/>
            <person name="Dirks R."/>
            <person name="Jansen H."/>
            <person name="Henkel C."/>
            <person name="Chen W.J."/>
            <person name="Zahm M."/>
            <person name="Cabau C."/>
            <person name="Klopp C."/>
            <person name="Thompson A.W."/>
            <person name="Robinson-Rechavi M."/>
            <person name="Braasch I."/>
            <person name="Lecointre G."/>
            <person name="Bobe J."/>
            <person name="Postlethwait J.H."/>
            <person name="Berthelot C."/>
            <person name="Roest Crollius H."/>
            <person name="Guiguen Y."/>
        </authorList>
    </citation>
    <scope>NUCLEOTIDE SEQUENCE</scope>
    <source>
        <strain evidence="2">Concon-B</strain>
    </source>
</reference>
<dbReference type="EMBL" id="JAFJMO010000014">
    <property type="protein sequence ID" value="KAJ8256711.1"/>
    <property type="molecule type" value="Genomic_DNA"/>
</dbReference>
<organism evidence="2 3">
    <name type="scientific">Conger conger</name>
    <name type="common">Conger eel</name>
    <name type="synonym">Muraena conger</name>
    <dbReference type="NCBI Taxonomy" id="82655"/>
    <lineage>
        <taxon>Eukaryota</taxon>
        <taxon>Metazoa</taxon>
        <taxon>Chordata</taxon>
        <taxon>Craniata</taxon>
        <taxon>Vertebrata</taxon>
        <taxon>Euteleostomi</taxon>
        <taxon>Actinopterygii</taxon>
        <taxon>Neopterygii</taxon>
        <taxon>Teleostei</taxon>
        <taxon>Anguilliformes</taxon>
        <taxon>Congridae</taxon>
        <taxon>Conger</taxon>
    </lineage>
</organism>
<protein>
    <submittedName>
        <fullName evidence="2">Uncharacterized protein</fullName>
    </submittedName>
</protein>
<dbReference type="AlphaFoldDB" id="A0A9Q1HQ56"/>
<dbReference type="Proteomes" id="UP001152803">
    <property type="component" value="Unassembled WGS sequence"/>
</dbReference>
<dbReference type="OrthoDB" id="10059413at2759"/>
<accession>A0A9Q1HQ56</accession>
<evidence type="ECO:0000313" key="2">
    <source>
        <dbReference type="EMBL" id="KAJ8256711.1"/>
    </source>
</evidence>
<gene>
    <name evidence="2" type="ORF">COCON_G00188630</name>
</gene>